<dbReference type="Pfam" id="PF04290">
    <property type="entry name" value="DctQ"/>
    <property type="match status" value="1"/>
</dbReference>
<evidence type="ECO:0000259" key="10">
    <source>
        <dbReference type="Pfam" id="PF04290"/>
    </source>
</evidence>
<feature type="transmembrane region" description="Helical" evidence="9">
    <location>
        <begin position="12"/>
        <end position="32"/>
    </location>
</feature>
<dbReference type="PANTHER" id="PTHR35011:SF10">
    <property type="entry name" value="TRAP TRANSPORTER SMALL PERMEASE PROTEIN"/>
    <property type="match status" value="1"/>
</dbReference>
<keyword evidence="2 9" id="KW-0813">Transport</keyword>
<dbReference type="Proteomes" id="UP000441586">
    <property type="component" value="Unassembled WGS sequence"/>
</dbReference>
<evidence type="ECO:0000256" key="7">
    <source>
        <dbReference type="ARBA" id="ARBA00023136"/>
    </source>
</evidence>
<gene>
    <name evidence="11" type="ORF">GP644_07290</name>
</gene>
<comment type="subunit">
    <text evidence="9">The complex comprises the extracytoplasmic solute receptor protein and the two transmembrane proteins.</text>
</comment>
<dbReference type="GO" id="GO:0022857">
    <property type="term" value="F:transmembrane transporter activity"/>
    <property type="evidence" value="ECO:0007669"/>
    <property type="project" value="UniProtKB-UniRule"/>
</dbReference>
<comment type="similarity">
    <text evidence="8 9">Belongs to the TRAP transporter small permease family.</text>
</comment>
<reference evidence="11 12" key="1">
    <citation type="submission" date="2019-12" db="EMBL/GenBank/DDBJ databases">
        <authorList>
            <person name="Zhang Y.-J."/>
        </authorList>
    </citation>
    <scope>NUCLEOTIDE SEQUENCE [LARGE SCALE GENOMIC DNA]</scope>
    <source>
        <strain evidence="11 12">H18S-6</strain>
    </source>
</reference>
<evidence type="ECO:0000256" key="4">
    <source>
        <dbReference type="ARBA" id="ARBA00022519"/>
    </source>
</evidence>
<feature type="transmembrane region" description="Helical" evidence="9">
    <location>
        <begin position="129"/>
        <end position="153"/>
    </location>
</feature>
<name>A0A6A4RKZ0_9RHOB</name>
<evidence type="ECO:0000313" key="12">
    <source>
        <dbReference type="Proteomes" id="UP000441586"/>
    </source>
</evidence>
<dbReference type="PANTHER" id="PTHR35011">
    <property type="entry name" value="2,3-DIKETO-L-GULONATE TRAP TRANSPORTER SMALL PERMEASE PROTEIN YIAM"/>
    <property type="match status" value="1"/>
</dbReference>
<keyword evidence="3" id="KW-1003">Cell membrane</keyword>
<evidence type="ECO:0000256" key="1">
    <source>
        <dbReference type="ARBA" id="ARBA00004429"/>
    </source>
</evidence>
<feature type="transmembrane region" description="Helical" evidence="9">
    <location>
        <begin position="44"/>
        <end position="67"/>
    </location>
</feature>
<evidence type="ECO:0000313" key="11">
    <source>
        <dbReference type="EMBL" id="KAE9631014.1"/>
    </source>
</evidence>
<proteinExistence type="inferred from homology"/>
<dbReference type="InterPro" id="IPR007387">
    <property type="entry name" value="TRAP_DctQ"/>
</dbReference>
<dbReference type="RefSeq" id="WP_158978301.1">
    <property type="nucleotide sequence ID" value="NZ_WSFO01000003.1"/>
</dbReference>
<keyword evidence="5 9" id="KW-0812">Transmembrane</keyword>
<evidence type="ECO:0000256" key="5">
    <source>
        <dbReference type="ARBA" id="ARBA00022692"/>
    </source>
</evidence>
<feature type="domain" description="Tripartite ATP-independent periplasmic transporters DctQ component" evidence="10">
    <location>
        <begin position="26"/>
        <end position="157"/>
    </location>
</feature>
<evidence type="ECO:0000256" key="9">
    <source>
        <dbReference type="RuleBase" id="RU369079"/>
    </source>
</evidence>
<keyword evidence="7 9" id="KW-0472">Membrane</keyword>
<evidence type="ECO:0000256" key="3">
    <source>
        <dbReference type="ARBA" id="ARBA00022475"/>
    </source>
</evidence>
<dbReference type="EMBL" id="WSFO01000003">
    <property type="protein sequence ID" value="KAE9631014.1"/>
    <property type="molecule type" value="Genomic_DNA"/>
</dbReference>
<dbReference type="GO" id="GO:0015740">
    <property type="term" value="P:C4-dicarboxylate transport"/>
    <property type="evidence" value="ECO:0007669"/>
    <property type="project" value="TreeGrafter"/>
</dbReference>
<sequence length="177" mass="19516">MTFFRNSAEMLSAFLGVIGRLTIFCLIAAMLYEVVARYAFGAPTLWAFDISYMLNGSIFLLGAAYSLREDAHVRIDFLSQKFPLRVQQVLNGVIYLLVMAPIFGAFTWVAGSKAYKAFASGEVEAVSPWAPLVWPFYAVIAIGLLAFALQFVVEAIKYLSGEKCPDGSDAEQQDLES</sequence>
<accession>A0A6A4RKZ0</accession>
<comment type="subcellular location">
    <subcellularLocation>
        <location evidence="1 9">Cell inner membrane</location>
        <topology evidence="1 9">Multi-pass membrane protein</topology>
    </subcellularLocation>
</comment>
<keyword evidence="6 9" id="KW-1133">Transmembrane helix</keyword>
<dbReference type="AlphaFoldDB" id="A0A6A4RKZ0"/>
<comment type="caution">
    <text evidence="11">The sequence shown here is derived from an EMBL/GenBank/DDBJ whole genome shotgun (WGS) entry which is preliminary data.</text>
</comment>
<evidence type="ECO:0000256" key="6">
    <source>
        <dbReference type="ARBA" id="ARBA00022989"/>
    </source>
</evidence>
<dbReference type="GO" id="GO:0005886">
    <property type="term" value="C:plasma membrane"/>
    <property type="evidence" value="ECO:0007669"/>
    <property type="project" value="UniProtKB-SubCell"/>
</dbReference>
<organism evidence="11 12">
    <name type="scientific">Parasedimentitalea maritima</name>
    <dbReference type="NCBI Taxonomy" id="2578117"/>
    <lineage>
        <taxon>Bacteria</taxon>
        <taxon>Pseudomonadati</taxon>
        <taxon>Pseudomonadota</taxon>
        <taxon>Alphaproteobacteria</taxon>
        <taxon>Rhodobacterales</taxon>
        <taxon>Paracoccaceae</taxon>
        <taxon>Parasedimentitalea</taxon>
    </lineage>
</organism>
<dbReference type="InterPro" id="IPR055348">
    <property type="entry name" value="DctQ"/>
</dbReference>
<keyword evidence="4 9" id="KW-0997">Cell inner membrane</keyword>
<comment type="function">
    <text evidence="9">Part of the tripartite ATP-independent periplasmic (TRAP) transport system.</text>
</comment>
<feature type="transmembrane region" description="Helical" evidence="9">
    <location>
        <begin position="88"/>
        <end position="109"/>
    </location>
</feature>
<evidence type="ECO:0000256" key="8">
    <source>
        <dbReference type="ARBA" id="ARBA00038436"/>
    </source>
</evidence>
<evidence type="ECO:0000256" key="2">
    <source>
        <dbReference type="ARBA" id="ARBA00022448"/>
    </source>
</evidence>
<protein>
    <recommendedName>
        <fullName evidence="9">TRAP transporter small permease protein</fullName>
    </recommendedName>
</protein>